<accession>A0A6A6JBQ2</accession>
<feature type="region of interest" description="Disordered" evidence="1">
    <location>
        <begin position="1"/>
        <end position="22"/>
    </location>
</feature>
<keyword evidence="3" id="KW-1185">Reference proteome</keyword>
<dbReference type="RefSeq" id="XP_033650158.1">
    <property type="nucleotide sequence ID" value="XM_033793733.1"/>
</dbReference>
<dbReference type="Proteomes" id="UP000800097">
    <property type="component" value="Unassembled WGS sequence"/>
</dbReference>
<dbReference type="GeneID" id="54546908"/>
<protein>
    <submittedName>
        <fullName evidence="2">Uncharacterized protein</fullName>
    </submittedName>
</protein>
<evidence type="ECO:0000313" key="2">
    <source>
        <dbReference type="EMBL" id="KAF2272619.1"/>
    </source>
</evidence>
<organism evidence="2 3">
    <name type="scientific">Westerdykella ornata</name>
    <dbReference type="NCBI Taxonomy" id="318751"/>
    <lineage>
        <taxon>Eukaryota</taxon>
        <taxon>Fungi</taxon>
        <taxon>Dikarya</taxon>
        <taxon>Ascomycota</taxon>
        <taxon>Pezizomycotina</taxon>
        <taxon>Dothideomycetes</taxon>
        <taxon>Pleosporomycetidae</taxon>
        <taxon>Pleosporales</taxon>
        <taxon>Sporormiaceae</taxon>
        <taxon>Westerdykella</taxon>
    </lineage>
</organism>
<name>A0A6A6JBQ2_WESOR</name>
<dbReference type="AlphaFoldDB" id="A0A6A6JBQ2"/>
<reference evidence="2" key="1">
    <citation type="journal article" date="2020" name="Stud. Mycol.">
        <title>101 Dothideomycetes genomes: a test case for predicting lifestyles and emergence of pathogens.</title>
        <authorList>
            <person name="Haridas S."/>
            <person name="Albert R."/>
            <person name="Binder M."/>
            <person name="Bloem J."/>
            <person name="Labutti K."/>
            <person name="Salamov A."/>
            <person name="Andreopoulos B."/>
            <person name="Baker S."/>
            <person name="Barry K."/>
            <person name="Bills G."/>
            <person name="Bluhm B."/>
            <person name="Cannon C."/>
            <person name="Castanera R."/>
            <person name="Culley D."/>
            <person name="Daum C."/>
            <person name="Ezra D."/>
            <person name="Gonzalez J."/>
            <person name="Henrissat B."/>
            <person name="Kuo A."/>
            <person name="Liang C."/>
            <person name="Lipzen A."/>
            <person name="Lutzoni F."/>
            <person name="Magnuson J."/>
            <person name="Mondo S."/>
            <person name="Nolan M."/>
            <person name="Ohm R."/>
            <person name="Pangilinan J."/>
            <person name="Park H.-J."/>
            <person name="Ramirez L."/>
            <person name="Alfaro M."/>
            <person name="Sun H."/>
            <person name="Tritt A."/>
            <person name="Yoshinaga Y."/>
            <person name="Zwiers L.-H."/>
            <person name="Turgeon B."/>
            <person name="Goodwin S."/>
            <person name="Spatafora J."/>
            <person name="Crous P."/>
            <person name="Grigoriev I."/>
        </authorList>
    </citation>
    <scope>NUCLEOTIDE SEQUENCE</scope>
    <source>
        <strain evidence="2">CBS 379.55</strain>
    </source>
</reference>
<feature type="compositionally biased region" description="Basic and acidic residues" evidence="1">
    <location>
        <begin position="71"/>
        <end position="99"/>
    </location>
</feature>
<sequence length="164" mass="18179">MLNQASKSVTRNQGQSMTTPYPCSCVSKQLSRELEEAKKLMNTINGGHAARTVEGHTKFGNGGWRQTISEQTDHGRLGASKRERDTSPEGEGKRSNEKEGNSLLICQLLHRHLCKASALDPSEPSEPLTHIRSMCNHDANVCRNPRTAVVSAPLFRRTRPVLVY</sequence>
<dbReference type="EMBL" id="ML986519">
    <property type="protein sequence ID" value="KAF2272619.1"/>
    <property type="molecule type" value="Genomic_DNA"/>
</dbReference>
<feature type="region of interest" description="Disordered" evidence="1">
    <location>
        <begin position="53"/>
        <end position="99"/>
    </location>
</feature>
<evidence type="ECO:0000313" key="3">
    <source>
        <dbReference type="Proteomes" id="UP000800097"/>
    </source>
</evidence>
<evidence type="ECO:0000256" key="1">
    <source>
        <dbReference type="SAM" id="MobiDB-lite"/>
    </source>
</evidence>
<proteinExistence type="predicted"/>
<gene>
    <name evidence="2" type="ORF">EI97DRAFT_207083</name>
</gene>